<name>A0A1X3GBE1_9BRAD</name>
<gene>
    <name evidence="1" type="ORF">BSZ18_20290</name>
</gene>
<dbReference type="OrthoDB" id="9801102at2"/>
<sequence length="98" mass="11529">MEVEFADENLDRLEIELQFTAGFDRATIKGFRKTMQVIRAAPDERDFYALKGLRFEKLEGARSHQRSMRITKQWRLIVELFGEAPNKVVRVVGIEDYH</sequence>
<evidence type="ECO:0000313" key="2">
    <source>
        <dbReference type="Proteomes" id="UP000193553"/>
    </source>
</evidence>
<accession>A0A1X3GBE1</accession>
<dbReference type="InterPro" id="IPR035093">
    <property type="entry name" value="RelE/ParE_toxin_dom_sf"/>
</dbReference>
<proteinExistence type="predicted"/>
<dbReference type="InterPro" id="IPR007711">
    <property type="entry name" value="HigB-1"/>
</dbReference>
<organism evidence="1 2">
    <name type="scientific">Bradyrhizobium canariense</name>
    <dbReference type="NCBI Taxonomy" id="255045"/>
    <lineage>
        <taxon>Bacteria</taxon>
        <taxon>Pseudomonadati</taxon>
        <taxon>Pseudomonadota</taxon>
        <taxon>Alphaproteobacteria</taxon>
        <taxon>Hyphomicrobiales</taxon>
        <taxon>Nitrobacteraceae</taxon>
        <taxon>Bradyrhizobium</taxon>
    </lineage>
</organism>
<dbReference type="Proteomes" id="UP000193553">
    <property type="component" value="Unassembled WGS sequence"/>
</dbReference>
<dbReference type="SUPFAM" id="SSF143011">
    <property type="entry name" value="RelE-like"/>
    <property type="match status" value="1"/>
</dbReference>
<dbReference type="RefSeq" id="WP_085362072.1">
    <property type="nucleotide sequence ID" value="NZ_NAFD01000179.1"/>
</dbReference>
<dbReference type="AlphaFoldDB" id="A0A1X3GBE1"/>
<evidence type="ECO:0000313" key="1">
    <source>
        <dbReference type="EMBL" id="OSJ08125.1"/>
    </source>
</evidence>
<protein>
    <submittedName>
        <fullName evidence="1">Plasmid maintenance system killer protein</fullName>
    </submittedName>
</protein>
<dbReference type="Gene3D" id="3.30.2310.20">
    <property type="entry name" value="RelE-like"/>
    <property type="match status" value="1"/>
</dbReference>
<dbReference type="EMBL" id="NAFI01000176">
    <property type="protein sequence ID" value="OSJ08125.1"/>
    <property type="molecule type" value="Genomic_DNA"/>
</dbReference>
<dbReference type="Pfam" id="PF05015">
    <property type="entry name" value="HigB-like_toxin"/>
    <property type="match status" value="1"/>
</dbReference>
<reference evidence="1 2" key="1">
    <citation type="submission" date="2017-03" db="EMBL/GenBank/DDBJ databases">
        <title>Whole genome sequences of fourteen strains of Bradyrhizobium canariense and one strain of Bradyrhizobium japonicum isolated from Lupinus (Papilionoideae: Genisteae) species in Algeria.</title>
        <authorList>
            <person name="Crovadore J."/>
            <person name="Chekireb D."/>
            <person name="Brachmann A."/>
            <person name="Chablais R."/>
            <person name="Cochard B."/>
            <person name="Lefort F."/>
        </authorList>
    </citation>
    <scope>NUCLEOTIDE SEQUENCE [LARGE SCALE GENOMIC DNA]</scope>
    <source>
        <strain evidence="1 2">UBMA195</strain>
    </source>
</reference>
<comment type="caution">
    <text evidence="1">The sequence shown here is derived from an EMBL/GenBank/DDBJ whole genome shotgun (WGS) entry which is preliminary data.</text>
</comment>